<reference evidence="1" key="2">
    <citation type="journal article" date="2021" name="PeerJ">
        <title>Extensive microbial diversity within the chicken gut microbiome revealed by metagenomics and culture.</title>
        <authorList>
            <person name="Gilroy R."/>
            <person name="Ravi A."/>
            <person name="Getino M."/>
            <person name="Pursley I."/>
            <person name="Horton D.L."/>
            <person name="Alikhan N.F."/>
            <person name="Baker D."/>
            <person name="Gharbi K."/>
            <person name="Hall N."/>
            <person name="Watson M."/>
            <person name="Adriaenssens E.M."/>
            <person name="Foster-Nyarko E."/>
            <person name="Jarju S."/>
            <person name="Secka A."/>
            <person name="Antonio M."/>
            <person name="Oren A."/>
            <person name="Chaudhuri R.R."/>
            <person name="La Ragione R."/>
            <person name="Hildebrand F."/>
            <person name="Pallen M.J."/>
        </authorList>
    </citation>
    <scope>NUCLEOTIDE SEQUENCE</scope>
    <source>
        <strain evidence="1">B1-13419</strain>
    </source>
</reference>
<protein>
    <submittedName>
        <fullName evidence="1">Uncharacterized protein</fullName>
    </submittedName>
</protein>
<evidence type="ECO:0000313" key="2">
    <source>
        <dbReference type="Proteomes" id="UP000823757"/>
    </source>
</evidence>
<accession>A0A9D9INU2</accession>
<evidence type="ECO:0000313" key="1">
    <source>
        <dbReference type="EMBL" id="MBO8475196.1"/>
    </source>
</evidence>
<dbReference type="EMBL" id="JADIMD010000118">
    <property type="protein sequence ID" value="MBO8475196.1"/>
    <property type="molecule type" value="Genomic_DNA"/>
</dbReference>
<comment type="caution">
    <text evidence="1">The sequence shown here is derived from an EMBL/GenBank/DDBJ whole genome shotgun (WGS) entry which is preliminary data.</text>
</comment>
<organism evidence="1 2">
    <name type="scientific">Candidatus Cryptobacteroides faecigallinarum</name>
    <dbReference type="NCBI Taxonomy" id="2840763"/>
    <lineage>
        <taxon>Bacteria</taxon>
        <taxon>Pseudomonadati</taxon>
        <taxon>Bacteroidota</taxon>
        <taxon>Bacteroidia</taxon>
        <taxon>Bacteroidales</taxon>
        <taxon>Candidatus Cryptobacteroides</taxon>
    </lineage>
</organism>
<sequence length="692" mass="78342">MKLETETGSIVLPDDFSFEIESNNPFFSDNGTASVPATLPADSRILGMLQHPERCGMARRPVLSVPAILSHDIFQRKCNMIMESCGIDDGVSVSLAFNESEAYSSAKEKQLKDVFSEKKIRFEGIDTIEDLVKAFYERMYMSQSPDLLEDDCLRIFPVAVELEENDGQSSVQIINEVNDAQDGFVYLQRTIHSGSDDVKVPTGYGISPFLLLHRMIDMLFSSLGYMVVRNDFSSLPFSDIVLVNNCSDTICNGPEINMSDLVPTMTVGDFITWLKDRFGAAVTVCHDEIRIIFIQNALSEPPDLDLSRMMREKPVFSYPAASRVVLSCQTDLDSAAPAADSLAKLREKHLVVREIGPAGDPKSNCLILRRELGKYYSVKSYQNAEKFSETLVGSNCFTYDRENSENSETYSAEDRFVPEIVVGDNKTLDGDGLIMPYIGNRLHYHTIIAGEDEEDEQPLQICYAFWDDRYARPASHWFGSTQPYQRFGWLMQYYDGASAFDYPKLTPDGMYPYCWEAYNGLLLNSAPEIEAQIDFSLPQLLALDMMRPKLLEGQRVMIKSLSYEISRKGVACGKCKLQLIPCYSDAIKDGPVIFETEVFGWKLVDTFLDELNQAVDPGNEDYEILSEDGLTDYTKADAPSYKPTETGIIVMKRSRWMRINIWDARVPEEEAVKVERTVNWEEYFESVYSDTY</sequence>
<reference evidence="1" key="1">
    <citation type="submission" date="2020-10" db="EMBL/GenBank/DDBJ databases">
        <authorList>
            <person name="Gilroy R."/>
        </authorList>
    </citation>
    <scope>NUCLEOTIDE SEQUENCE</scope>
    <source>
        <strain evidence="1">B1-13419</strain>
    </source>
</reference>
<gene>
    <name evidence="1" type="ORF">IAB91_07905</name>
</gene>
<proteinExistence type="predicted"/>
<dbReference type="Proteomes" id="UP000823757">
    <property type="component" value="Unassembled WGS sequence"/>
</dbReference>
<dbReference type="AlphaFoldDB" id="A0A9D9INU2"/>
<name>A0A9D9INU2_9BACT</name>